<dbReference type="EMBL" id="CAJVQC010002775">
    <property type="protein sequence ID" value="CAG8517054.1"/>
    <property type="molecule type" value="Genomic_DNA"/>
</dbReference>
<sequence>MNWNVLKELSPDNQIFIRRSSLAFFHEESVLLGSIESMDMIMAENDYKWVLLISAKIEDIQALENLQRMYKEELKQKNELEHLKELSPNTKFEAEMRREKGKFEWTSYLDKEKDTNSASRRIEINILE</sequence>
<accession>A0ACA9L8S4</accession>
<protein>
    <submittedName>
        <fullName evidence="1">9785_t:CDS:1</fullName>
    </submittedName>
</protein>
<dbReference type="Proteomes" id="UP000789920">
    <property type="component" value="Unassembled WGS sequence"/>
</dbReference>
<proteinExistence type="predicted"/>
<reference evidence="1" key="1">
    <citation type="submission" date="2021-06" db="EMBL/GenBank/DDBJ databases">
        <authorList>
            <person name="Kallberg Y."/>
            <person name="Tangrot J."/>
            <person name="Rosling A."/>
        </authorList>
    </citation>
    <scope>NUCLEOTIDE SEQUENCE</scope>
    <source>
        <strain evidence="1">MA461A</strain>
    </source>
</reference>
<gene>
    <name evidence="1" type="ORF">RPERSI_LOCUS2525</name>
</gene>
<organism evidence="1 2">
    <name type="scientific">Racocetra persica</name>
    <dbReference type="NCBI Taxonomy" id="160502"/>
    <lineage>
        <taxon>Eukaryota</taxon>
        <taxon>Fungi</taxon>
        <taxon>Fungi incertae sedis</taxon>
        <taxon>Mucoromycota</taxon>
        <taxon>Glomeromycotina</taxon>
        <taxon>Glomeromycetes</taxon>
        <taxon>Diversisporales</taxon>
        <taxon>Gigasporaceae</taxon>
        <taxon>Racocetra</taxon>
    </lineage>
</organism>
<evidence type="ECO:0000313" key="2">
    <source>
        <dbReference type="Proteomes" id="UP000789920"/>
    </source>
</evidence>
<name>A0ACA9L8S4_9GLOM</name>
<keyword evidence="2" id="KW-1185">Reference proteome</keyword>
<evidence type="ECO:0000313" key="1">
    <source>
        <dbReference type="EMBL" id="CAG8517054.1"/>
    </source>
</evidence>
<comment type="caution">
    <text evidence="1">The sequence shown here is derived from an EMBL/GenBank/DDBJ whole genome shotgun (WGS) entry which is preliminary data.</text>
</comment>